<protein>
    <submittedName>
        <fullName evidence="1">Uncharacterized protein</fullName>
    </submittedName>
</protein>
<reference evidence="2" key="1">
    <citation type="journal article" date="2020" name="Genome Biol.">
        <title>Gamete binning: chromosome-level and haplotype-resolved genome assembly enabled by high-throughput single-cell sequencing of gamete genomes.</title>
        <authorList>
            <person name="Campoy J.A."/>
            <person name="Sun H."/>
            <person name="Goel M."/>
            <person name="Jiao W.-B."/>
            <person name="Folz-Donahue K."/>
            <person name="Wang N."/>
            <person name="Rubio M."/>
            <person name="Liu C."/>
            <person name="Kukat C."/>
            <person name="Ruiz D."/>
            <person name="Huettel B."/>
            <person name="Schneeberger K."/>
        </authorList>
    </citation>
    <scope>NUCLEOTIDE SEQUENCE [LARGE SCALE GENOMIC DNA]</scope>
    <source>
        <strain evidence="2">cv. Rojo Pasion</strain>
    </source>
</reference>
<keyword evidence="2" id="KW-1185">Reference proteome</keyword>
<dbReference type="Proteomes" id="UP000507245">
    <property type="component" value="Unassembled WGS sequence"/>
</dbReference>
<evidence type="ECO:0000313" key="2">
    <source>
        <dbReference type="Proteomes" id="UP000507245"/>
    </source>
</evidence>
<dbReference type="EMBL" id="CAEKKB010000005">
    <property type="protein sequence ID" value="CAB4309546.1"/>
    <property type="molecule type" value="Genomic_DNA"/>
</dbReference>
<organism evidence="1 2">
    <name type="scientific">Prunus armeniaca</name>
    <name type="common">Apricot</name>
    <name type="synonym">Armeniaca vulgaris</name>
    <dbReference type="NCBI Taxonomy" id="36596"/>
    <lineage>
        <taxon>Eukaryota</taxon>
        <taxon>Viridiplantae</taxon>
        <taxon>Streptophyta</taxon>
        <taxon>Embryophyta</taxon>
        <taxon>Tracheophyta</taxon>
        <taxon>Spermatophyta</taxon>
        <taxon>Magnoliopsida</taxon>
        <taxon>eudicotyledons</taxon>
        <taxon>Gunneridae</taxon>
        <taxon>Pentapetalae</taxon>
        <taxon>rosids</taxon>
        <taxon>fabids</taxon>
        <taxon>Rosales</taxon>
        <taxon>Rosaceae</taxon>
        <taxon>Amygdaloideae</taxon>
        <taxon>Amygdaleae</taxon>
        <taxon>Prunus</taxon>
    </lineage>
</organism>
<sequence>MFWLTVWSVHAACKYNFKQLIFKQGKDPLRQHHHPIKKDPQKYRHALPSKLIRQGKMNFTALM</sequence>
<evidence type="ECO:0000313" key="1">
    <source>
        <dbReference type="EMBL" id="CAB4309546.1"/>
    </source>
</evidence>
<proteinExistence type="predicted"/>
<gene>
    <name evidence="1" type="ORF">ORAREDHAP_LOCUS30802</name>
</gene>
<dbReference type="AlphaFoldDB" id="A0A6J5X6F1"/>
<accession>A0A6J5X6F1</accession>
<name>A0A6J5X6F1_PRUAR</name>